<dbReference type="PANTHER" id="PTHR34978:SF3">
    <property type="entry name" value="SLR0241 PROTEIN"/>
    <property type="match status" value="1"/>
</dbReference>
<keyword evidence="4" id="KW-1185">Reference proteome</keyword>
<feature type="transmembrane region" description="Helical" evidence="1">
    <location>
        <begin position="109"/>
        <end position="127"/>
    </location>
</feature>
<evidence type="ECO:0000313" key="3">
    <source>
        <dbReference type="EMBL" id="MFD2663211.1"/>
    </source>
</evidence>
<protein>
    <submittedName>
        <fullName evidence="3">M56 family metallopeptidase</fullName>
    </submittedName>
</protein>
<name>A0ABW5R417_9BACL</name>
<feature type="transmembrane region" description="Helical" evidence="1">
    <location>
        <begin position="6"/>
        <end position="25"/>
    </location>
</feature>
<feature type="transmembrane region" description="Helical" evidence="1">
    <location>
        <begin position="297"/>
        <end position="317"/>
    </location>
</feature>
<dbReference type="Proteomes" id="UP001597493">
    <property type="component" value="Unassembled WGS sequence"/>
</dbReference>
<evidence type="ECO:0000256" key="1">
    <source>
        <dbReference type="SAM" id="Phobius"/>
    </source>
</evidence>
<keyword evidence="1" id="KW-1133">Transmembrane helix</keyword>
<proteinExistence type="predicted"/>
<dbReference type="CDD" id="cd07341">
    <property type="entry name" value="M56_BlaR1_MecR1_like"/>
    <property type="match status" value="1"/>
</dbReference>
<accession>A0ABW5R417</accession>
<reference evidence="4" key="1">
    <citation type="journal article" date="2019" name="Int. J. Syst. Evol. Microbiol.">
        <title>The Global Catalogue of Microorganisms (GCM) 10K type strain sequencing project: providing services to taxonomists for standard genome sequencing and annotation.</title>
        <authorList>
            <consortium name="The Broad Institute Genomics Platform"/>
            <consortium name="The Broad Institute Genome Sequencing Center for Infectious Disease"/>
            <person name="Wu L."/>
            <person name="Ma J."/>
        </authorList>
    </citation>
    <scope>NUCLEOTIDE SEQUENCE [LARGE SCALE GENOMIC DNA]</scope>
    <source>
        <strain evidence="4">TISTR 1827</strain>
    </source>
</reference>
<dbReference type="Pfam" id="PF05569">
    <property type="entry name" value="Peptidase_M56"/>
    <property type="match status" value="1"/>
</dbReference>
<gene>
    <name evidence="3" type="ORF">ACFSW5_23485</name>
</gene>
<dbReference type="EMBL" id="JBHUMY010000039">
    <property type="protein sequence ID" value="MFD2663211.1"/>
    <property type="molecule type" value="Genomic_DNA"/>
</dbReference>
<dbReference type="InterPro" id="IPR008756">
    <property type="entry name" value="Peptidase_M56"/>
</dbReference>
<keyword evidence="1" id="KW-0812">Transmembrane</keyword>
<feature type="domain" description="Peptidase M56" evidence="2">
    <location>
        <begin position="3"/>
        <end position="290"/>
    </location>
</feature>
<sequence>MNIIQTSFSAVALIIVVVIIRALALHKLPKKTFLVLWGVVVVRLLLPEPIPSQFSFYTALNTVKQMLAEWSAPPHPENMGDISYADTIPAAVQPIFINASTVPLSSVTIVWLSGFCLCAMFFIATYLKAIREFQTSLPVDNDFVVRWIHEHSIRRSVQIRQSDKITAPLTYGLFRPQILLPKTMDWTNEARLRFILTHELVHIRRFDALTKWLLAFVFCLNWFNPFVWVMYVLANRDLELSCDETVLKIHGESFKSAYAMTLIDMEEHKTKLSLLNSHFSKNAIEERIVSIMKIRKFSLTACILAAAVILGSATVFATSAAQSSEHVSGQNAASDKAGKGPDLWSDDDSLAVERVASGKYSNSYNKIPAGDAQTFGGYALHEGDQVALNYSNTGGKLEVRILEYTDRTPLDGKLVDNGSEMTITKGGNYYFLIQNLSQNETPSENVKIEIKIN</sequence>
<evidence type="ECO:0000313" key="4">
    <source>
        <dbReference type="Proteomes" id="UP001597493"/>
    </source>
</evidence>
<dbReference type="PANTHER" id="PTHR34978">
    <property type="entry name" value="POSSIBLE SENSOR-TRANSDUCER PROTEIN BLAR"/>
    <property type="match status" value="1"/>
</dbReference>
<dbReference type="RefSeq" id="WP_379278819.1">
    <property type="nucleotide sequence ID" value="NZ_JBHUGT010000043.1"/>
</dbReference>
<comment type="caution">
    <text evidence="3">The sequence shown here is derived from an EMBL/GenBank/DDBJ whole genome shotgun (WGS) entry which is preliminary data.</text>
</comment>
<keyword evidence="1" id="KW-0472">Membrane</keyword>
<feature type="transmembrane region" description="Helical" evidence="1">
    <location>
        <begin position="212"/>
        <end position="234"/>
    </location>
</feature>
<organism evidence="3 4">
    <name type="scientific">Paenibacillus thailandensis</name>
    <dbReference type="NCBI Taxonomy" id="393250"/>
    <lineage>
        <taxon>Bacteria</taxon>
        <taxon>Bacillati</taxon>
        <taxon>Bacillota</taxon>
        <taxon>Bacilli</taxon>
        <taxon>Bacillales</taxon>
        <taxon>Paenibacillaceae</taxon>
        <taxon>Paenibacillus</taxon>
    </lineage>
</organism>
<dbReference type="InterPro" id="IPR052173">
    <property type="entry name" value="Beta-lactam_resp_regulator"/>
</dbReference>
<evidence type="ECO:0000259" key="2">
    <source>
        <dbReference type="Pfam" id="PF05569"/>
    </source>
</evidence>